<dbReference type="UniPathway" id="UPA00392"/>
<dbReference type="EMBL" id="BJLJ01000006">
    <property type="protein sequence ID" value="GEA67227.1"/>
    <property type="molecule type" value="Genomic_DNA"/>
</dbReference>
<feature type="binding site" evidence="9">
    <location>
        <position position="230"/>
    </location>
    <ligand>
        <name>[4Fe-4S] cluster</name>
        <dbReference type="ChEBI" id="CHEBI:49883"/>
        <label>1</label>
    </ligand>
</feature>
<feature type="binding site" evidence="9">
    <location>
        <position position="284"/>
    </location>
    <ligand>
        <name>[4Fe-4S] cluster</name>
        <dbReference type="ChEBI" id="CHEBI:49883"/>
        <label>1</label>
    </ligand>
</feature>
<feature type="binding site" evidence="9">
    <location>
        <position position="224"/>
    </location>
    <ligand>
        <name>[4Fe-4S] cluster</name>
        <dbReference type="ChEBI" id="CHEBI:49883"/>
        <label>1</label>
    </ligand>
</feature>
<comment type="function">
    <text evidence="9">Catalyzes the conversion of epoxyqueuosine (oQ) to queuosine (Q), which is a hypermodified base found in the wobble positions of tRNA(Asp), tRNA(Asn), tRNA(His) and tRNA(Tyr).</text>
</comment>
<feature type="binding site" evidence="9">
    <location>
        <position position="259"/>
    </location>
    <ligand>
        <name>tRNA</name>
        <dbReference type="ChEBI" id="CHEBI:17843"/>
    </ligand>
</feature>
<dbReference type="PROSITE" id="PS51379">
    <property type="entry name" value="4FE4S_FER_2"/>
    <property type="match status" value="1"/>
</dbReference>
<dbReference type="AlphaFoldDB" id="A0A4Y3J6P9"/>
<name>A0A4Y3J6P9_ACIPI</name>
<keyword evidence="2 9" id="KW-0963">Cytoplasm</keyword>
<feature type="binding site" evidence="9">
    <location>
        <position position="170"/>
    </location>
    <ligand>
        <name>cob(II)alamin</name>
        <dbReference type="ChEBI" id="CHEBI:16304"/>
    </ligand>
</feature>
<comment type="pathway">
    <text evidence="9">tRNA modification; tRNA-queuosine biosynthesis.</text>
</comment>
<dbReference type="Pfam" id="PF13484">
    <property type="entry name" value="Fer4_16"/>
    <property type="match status" value="1"/>
</dbReference>
<dbReference type="Proteomes" id="UP000317717">
    <property type="component" value="Unassembled WGS sequence"/>
</dbReference>
<evidence type="ECO:0000259" key="10">
    <source>
        <dbReference type="PROSITE" id="PS51379"/>
    </source>
</evidence>
<feature type="binding site" evidence="9">
    <location>
        <position position="205"/>
    </location>
    <ligand>
        <name>cob(II)alamin</name>
        <dbReference type="ChEBI" id="CHEBI:16304"/>
    </ligand>
</feature>
<dbReference type="NCBIfam" id="TIGR00276">
    <property type="entry name" value="tRNA epoxyqueuosine(34) reductase QueG"/>
    <property type="match status" value="1"/>
</dbReference>
<feature type="binding site" evidence="9">
    <location>
        <position position="93"/>
    </location>
    <ligand>
        <name>cob(II)alamin</name>
        <dbReference type="ChEBI" id="CHEBI:16304"/>
    </ligand>
</feature>
<dbReference type="GO" id="GO:0051539">
    <property type="term" value="F:4 iron, 4 sulfur cluster binding"/>
    <property type="evidence" value="ECO:0007669"/>
    <property type="project" value="UniProtKB-KW"/>
</dbReference>
<feature type="binding site" evidence="9">
    <location>
        <position position="188"/>
    </location>
    <ligand>
        <name>cob(II)alamin</name>
        <dbReference type="ChEBI" id="CHEBI:16304"/>
    </ligand>
</feature>
<evidence type="ECO:0000256" key="9">
    <source>
        <dbReference type="HAMAP-Rule" id="MF_00916"/>
    </source>
</evidence>
<evidence type="ECO:0000256" key="3">
    <source>
        <dbReference type="ARBA" id="ARBA00022694"/>
    </source>
</evidence>
<proteinExistence type="inferred from homology"/>
<keyword evidence="7 9" id="KW-0408">Iron</keyword>
<reference evidence="11 12" key="1">
    <citation type="submission" date="2019-06" db="EMBL/GenBank/DDBJ databases">
        <title>Whole genome shotgun sequence of Acinetobacter pittii NBRC 110514.</title>
        <authorList>
            <person name="Hosoyama A."/>
            <person name="Uohara A."/>
            <person name="Ohji S."/>
            <person name="Ichikawa N."/>
        </authorList>
    </citation>
    <scope>NUCLEOTIDE SEQUENCE [LARGE SCALE GENOMIC DNA]</scope>
    <source>
        <strain evidence="11 12">NBRC 110514</strain>
    </source>
</reference>
<dbReference type="GO" id="GO:0005737">
    <property type="term" value="C:cytoplasm"/>
    <property type="evidence" value="ECO:0007669"/>
    <property type="project" value="UniProtKB-SubCell"/>
</dbReference>
<evidence type="ECO:0000256" key="5">
    <source>
        <dbReference type="ARBA" id="ARBA00022785"/>
    </source>
</evidence>
<accession>A0A4Y3J6P9</accession>
<feature type="binding site" evidence="9">
    <location>
        <position position="280"/>
    </location>
    <ligand>
        <name>[4Fe-4S] cluster</name>
        <dbReference type="ChEBI" id="CHEBI:49883"/>
        <label>2</label>
    </ligand>
</feature>
<keyword evidence="9" id="KW-0846">Cobalamin</keyword>
<dbReference type="InterPro" id="IPR017900">
    <property type="entry name" value="4Fe4S_Fe_S_CS"/>
</dbReference>
<keyword evidence="5 9" id="KW-0671">Queuosine biosynthesis</keyword>
<feature type="domain" description="4Fe-4S ferredoxin-type" evidence="10">
    <location>
        <begin position="215"/>
        <end position="243"/>
    </location>
</feature>
<protein>
    <recommendedName>
        <fullName evidence="9">Epoxyqueuosine reductase</fullName>
        <ecNumber evidence="9">1.17.99.6</ecNumber>
    </recommendedName>
    <alternativeName>
        <fullName evidence="9">Queuosine biosynthesis protein QueG</fullName>
    </alternativeName>
</protein>
<dbReference type="Gene3D" id="3.30.70.20">
    <property type="match status" value="1"/>
</dbReference>
<evidence type="ECO:0000313" key="11">
    <source>
        <dbReference type="EMBL" id="GEA67227.1"/>
    </source>
</evidence>
<dbReference type="Pfam" id="PF08331">
    <property type="entry name" value="QueG_DUF1730"/>
    <property type="match status" value="1"/>
</dbReference>
<feature type="binding site" evidence="9">
    <location>
        <begin position="277"/>
        <end position="278"/>
    </location>
    <ligand>
        <name>cob(II)alamin</name>
        <dbReference type="ChEBI" id="CHEBI:16304"/>
    </ligand>
</feature>
<evidence type="ECO:0000256" key="4">
    <source>
        <dbReference type="ARBA" id="ARBA00022723"/>
    </source>
</evidence>
<comment type="catalytic activity">
    <reaction evidence="9">
        <text>epoxyqueuosine(34) in tRNA + AH2 = queuosine(34) in tRNA + A + H2O</text>
        <dbReference type="Rhea" id="RHEA:32159"/>
        <dbReference type="Rhea" id="RHEA-COMP:18571"/>
        <dbReference type="Rhea" id="RHEA-COMP:18582"/>
        <dbReference type="ChEBI" id="CHEBI:13193"/>
        <dbReference type="ChEBI" id="CHEBI:15377"/>
        <dbReference type="ChEBI" id="CHEBI:17499"/>
        <dbReference type="ChEBI" id="CHEBI:194431"/>
        <dbReference type="ChEBI" id="CHEBI:194443"/>
        <dbReference type="EC" id="1.17.99.6"/>
    </reaction>
</comment>
<evidence type="ECO:0000256" key="7">
    <source>
        <dbReference type="ARBA" id="ARBA00023004"/>
    </source>
</evidence>
<keyword evidence="4 9" id="KW-0479">Metal-binding</keyword>
<dbReference type="GO" id="GO:0008616">
    <property type="term" value="P:tRNA queuosine(34) biosynthetic process"/>
    <property type="evidence" value="ECO:0007669"/>
    <property type="project" value="UniProtKB-UniRule"/>
</dbReference>
<dbReference type="FunFam" id="3.30.70.20:FF:000017">
    <property type="entry name" value="Epoxyqueuosine reductase"/>
    <property type="match status" value="1"/>
</dbReference>
<comment type="subunit">
    <text evidence="9">Monomer.</text>
</comment>
<feature type="binding site" evidence="9">
    <location>
        <position position="194"/>
    </location>
    <ligand>
        <name>cob(II)alamin</name>
        <dbReference type="ChEBI" id="CHEBI:16304"/>
    </ligand>
</feature>
<dbReference type="GO" id="GO:0052693">
    <property type="term" value="F:epoxyqueuosine reductase activity"/>
    <property type="evidence" value="ECO:0007669"/>
    <property type="project" value="UniProtKB-UniRule"/>
</dbReference>
<dbReference type="GO" id="GO:0046872">
    <property type="term" value="F:metal ion binding"/>
    <property type="evidence" value="ECO:0007669"/>
    <property type="project" value="UniProtKB-KW"/>
</dbReference>
<keyword evidence="1 9" id="KW-0004">4Fe-4S</keyword>
<dbReference type="EC" id="1.17.99.6" evidence="9"/>
<keyword evidence="9" id="KW-0170">Cobalt</keyword>
<keyword evidence="6 9" id="KW-0560">Oxidoreductase</keyword>
<sequence length="388" mass="44023">MLEYHRYGKLPLAYYYPLAFWFMTSSDTSRIAVQQIDPHELKAWIKAQALDLGFADCVIAKPDAQEQMPRFLEYLERGFHADMTYLEENLEKRADPTLLVPGTKSIICVRMNYLVESPKPRYVPLEPNSAIIARYARGRDYHKVMRGRLKTLATRIREKVGDFESRPFADSAPIFEKSLAESAGMGWTGKHTLLIHKKSGSFFVLGELFTSLDLPFDEPATAHCGSCSACIDICPTQAIVEPYMLDARRCIAYLTIEYKGIIAEELRAGIGNRIFGCDDCQLICPWNSFAKTASITDFNPRHGLDNISLLDIWQWDEATFLANTEGSPIRRTGYQSFKRNIAIGLGNAPYSKEIVDQLQNGKNLHDEIVNVHIDWAIEQQLNQLQLSN</sequence>
<comment type="subcellular location">
    <subcellularLocation>
        <location evidence="9">Cytoplasm</location>
    </subcellularLocation>
</comment>
<feature type="binding site" evidence="9">
    <location>
        <position position="250"/>
    </location>
    <ligand>
        <name>[4Fe-4S] cluster</name>
        <dbReference type="ChEBI" id="CHEBI:49883"/>
        <label>2</label>
    </ligand>
</feature>
<dbReference type="PANTHER" id="PTHR30002">
    <property type="entry name" value="EPOXYQUEUOSINE REDUCTASE"/>
    <property type="match status" value="1"/>
</dbReference>
<dbReference type="GO" id="GO:0031419">
    <property type="term" value="F:cobalamin binding"/>
    <property type="evidence" value="ECO:0007669"/>
    <property type="project" value="UniProtKB-KW"/>
</dbReference>
<comment type="cofactor">
    <cofactor evidence="9">
        <name>cob(II)alamin</name>
        <dbReference type="ChEBI" id="CHEBI:16304"/>
    </cofactor>
</comment>
<keyword evidence="3 9" id="KW-0819">tRNA processing</keyword>
<feature type="binding site" evidence="9">
    <location>
        <position position="277"/>
    </location>
    <ligand>
        <name>[4Fe-4S] cluster</name>
        <dbReference type="ChEBI" id="CHEBI:49883"/>
        <label>2</label>
    </ligand>
</feature>
<dbReference type="SUPFAM" id="SSF46548">
    <property type="entry name" value="alpha-helical ferredoxin"/>
    <property type="match status" value="1"/>
</dbReference>
<comment type="similarity">
    <text evidence="9">Belongs to the QueG family.</text>
</comment>
<evidence type="ECO:0000256" key="8">
    <source>
        <dbReference type="ARBA" id="ARBA00023014"/>
    </source>
</evidence>
<comment type="caution">
    <text evidence="9">Lacks conserved residue(s) required for the propagation of feature annotation.</text>
</comment>
<gene>
    <name evidence="9 11" type="primary">queG</name>
    <name evidence="11" type="ORF">PA3_13850</name>
</gene>
<dbReference type="InterPro" id="IPR004453">
    <property type="entry name" value="QueG"/>
</dbReference>
<feature type="active site" description="Proton donor" evidence="9">
    <location>
        <position position="170"/>
    </location>
</feature>
<feature type="binding site" evidence="9">
    <location>
        <position position="227"/>
    </location>
    <ligand>
        <name>[4Fe-4S] cluster</name>
        <dbReference type="ChEBI" id="CHEBI:49883"/>
        <label>1</label>
    </ligand>
</feature>
<evidence type="ECO:0000313" key="12">
    <source>
        <dbReference type="Proteomes" id="UP000317717"/>
    </source>
</evidence>
<evidence type="ECO:0000256" key="1">
    <source>
        <dbReference type="ARBA" id="ARBA00022485"/>
    </source>
</evidence>
<evidence type="ECO:0000256" key="2">
    <source>
        <dbReference type="ARBA" id="ARBA00022490"/>
    </source>
</evidence>
<feature type="binding site" evidence="9">
    <location>
        <position position="234"/>
    </location>
    <ligand>
        <name>[4Fe-4S] cluster</name>
        <dbReference type="ChEBI" id="CHEBI:49883"/>
        <label>2</label>
    </ligand>
</feature>
<dbReference type="InterPro" id="IPR017896">
    <property type="entry name" value="4Fe4S_Fe-S-bd"/>
</dbReference>
<dbReference type="PROSITE" id="PS00198">
    <property type="entry name" value="4FE4S_FER_1"/>
    <property type="match status" value="1"/>
</dbReference>
<comment type="cofactor">
    <cofactor evidence="9">
        <name>[4Fe-4S] cluster</name>
        <dbReference type="ChEBI" id="CHEBI:49883"/>
    </cofactor>
    <text evidence="9">Binds 2 [4Fe-4S] clusters per monomer.</text>
</comment>
<dbReference type="PANTHER" id="PTHR30002:SF4">
    <property type="entry name" value="EPOXYQUEUOSINE REDUCTASE"/>
    <property type="match status" value="1"/>
</dbReference>
<evidence type="ECO:0000256" key="6">
    <source>
        <dbReference type="ARBA" id="ARBA00023002"/>
    </source>
</evidence>
<comment type="caution">
    <text evidence="11">The sequence shown here is derived from an EMBL/GenBank/DDBJ whole genome shotgun (WGS) entry which is preliminary data.</text>
</comment>
<dbReference type="HAMAP" id="MF_00916">
    <property type="entry name" value="QueG"/>
    <property type="match status" value="1"/>
</dbReference>
<dbReference type="InterPro" id="IPR013542">
    <property type="entry name" value="QueG_DUF1730"/>
</dbReference>
<keyword evidence="8 9" id="KW-0411">Iron-sulfur</keyword>
<organism evidence="11 12">
    <name type="scientific">Acinetobacter pittii</name>
    <name type="common">Acinetobacter genomosp. 3</name>
    <dbReference type="NCBI Taxonomy" id="48296"/>
    <lineage>
        <taxon>Bacteria</taxon>
        <taxon>Pseudomonadati</taxon>
        <taxon>Pseudomonadota</taxon>
        <taxon>Gammaproteobacteria</taxon>
        <taxon>Moraxellales</taxon>
        <taxon>Moraxellaceae</taxon>
        <taxon>Acinetobacter</taxon>
        <taxon>Acinetobacter calcoaceticus/baumannii complex</taxon>
    </lineage>
</organism>